<evidence type="ECO:0000259" key="9">
    <source>
        <dbReference type="Pfam" id="PF25198"/>
    </source>
</evidence>
<comment type="caution">
    <text evidence="10">The sequence shown here is derived from an EMBL/GenBank/DDBJ whole genome shotgun (WGS) entry which is preliminary data.</text>
</comment>
<organism evidence="10 11">
    <name type="scientific">Paenibacillus athensensis</name>
    <dbReference type="NCBI Taxonomy" id="1967502"/>
    <lineage>
        <taxon>Bacteria</taxon>
        <taxon>Bacillati</taxon>
        <taxon>Bacillota</taxon>
        <taxon>Bacilli</taxon>
        <taxon>Bacillales</taxon>
        <taxon>Paenibacillaceae</taxon>
        <taxon>Paenibacillus</taxon>
    </lineage>
</organism>
<keyword evidence="3" id="KW-0309">Germination</keyword>
<evidence type="ECO:0000313" key="11">
    <source>
        <dbReference type="Proteomes" id="UP000298246"/>
    </source>
</evidence>
<evidence type="ECO:0000313" key="10">
    <source>
        <dbReference type="EMBL" id="TFE87492.1"/>
    </source>
</evidence>
<dbReference type="Gene3D" id="3.30.300.210">
    <property type="entry name" value="Nutrient germinant receptor protein C, domain 3"/>
    <property type="match status" value="1"/>
</dbReference>
<evidence type="ECO:0000256" key="7">
    <source>
        <dbReference type="ARBA" id="ARBA00023288"/>
    </source>
</evidence>
<keyword evidence="4" id="KW-0732">Signal</keyword>
<gene>
    <name evidence="10" type="ORF">B5M42_11725</name>
</gene>
<sequence>MGSILEISAIRRHSLPAALRRTLVRRRSRPESQRLRPCSGDSDDRCCRMVRHLAFSSSRACPAAWPGHMRHHAADATAAVRRRQAKEEAAVSLRVRLALPLLLLGLVLCGCSDVKQINRITFVTALGIDKSEVGVKVHAVIAVAGRFAALSSGGAPTGSRSPNYILTEEAHDISEALFKMKRRNSRDIQFGHMKIILFSDELARSGLNEYLDLFLRRSEFQSIAWLALTRGSTRNVLETSPQIPESPSDLFVDVFSQAGSDTMEVLPMLLYQFYSLSQEPDKSPYAMFVENIKGGNRIDLADLGVFRGDKLVGSLKPLETMYLQLLQNNKLQPTLLTTRNAALAVDRFKTHIDVSKQQITIRLKLDASVDENDGSLLHNPEDVYKLQDELNAKLATDISALIAKLQKLHSDPVGFGGMYRQQAADKQLDMDEWTDVIFPEMSVKTEIDAKIVRRGNVE</sequence>
<dbReference type="GO" id="GO:0016020">
    <property type="term" value="C:membrane"/>
    <property type="evidence" value="ECO:0007669"/>
    <property type="project" value="UniProtKB-SubCell"/>
</dbReference>
<dbReference type="GO" id="GO:0009847">
    <property type="term" value="P:spore germination"/>
    <property type="evidence" value="ECO:0007669"/>
    <property type="project" value="InterPro"/>
</dbReference>
<keyword evidence="11" id="KW-1185">Reference proteome</keyword>
<dbReference type="Pfam" id="PF05504">
    <property type="entry name" value="Spore_GerAC"/>
    <property type="match status" value="1"/>
</dbReference>
<accession>A0A4Y8Q175</accession>
<dbReference type="InterPro" id="IPR046953">
    <property type="entry name" value="Spore_GerAC-like_C"/>
</dbReference>
<reference evidence="10 11" key="1">
    <citation type="submission" date="2017-03" db="EMBL/GenBank/DDBJ databases">
        <title>Isolation of Levoglucosan Utilizing Bacteria.</title>
        <authorList>
            <person name="Arya A.S."/>
        </authorList>
    </citation>
    <scope>NUCLEOTIDE SEQUENCE [LARGE SCALE GENOMIC DNA]</scope>
    <source>
        <strain evidence="10 11">MEC069</strain>
    </source>
</reference>
<dbReference type="AlphaFoldDB" id="A0A4Y8Q175"/>
<comment type="subcellular location">
    <subcellularLocation>
        <location evidence="1">Membrane</location>
        <topology evidence="1">Lipid-anchor</topology>
    </subcellularLocation>
</comment>
<dbReference type="InterPro" id="IPR057336">
    <property type="entry name" value="GerAC_N"/>
</dbReference>
<evidence type="ECO:0000256" key="4">
    <source>
        <dbReference type="ARBA" id="ARBA00022729"/>
    </source>
</evidence>
<dbReference type="Pfam" id="PF25198">
    <property type="entry name" value="Spore_GerAC_N"/>
    <property type="match status" value="1"/>
</dbReference>
<evidence type="ECO:0000256" key="2">
    <source>
        <dbReference type="ARBA" id="ARBA00007886"/>
    </source>
</evidence>
<dbReference type="InterPro" id="IPR008844">
    <property type="entry name" value="Spore_GerAC-like"/>
</dbReference>
<evidence type="ECO:0000259" key="8">
    <source>
        <dbReference type="Pfam" id="PF05504"/>
    </source>
</evidence>
<dbReference type="PANTHER" id="PTHR35789:SF1">
    <property type="entry name" value="SPORE GERMINATION PROTEIN B3"/>
    <property type="match status" value="1"/>
</dbReference>
<keyword evidence="7" id="KW-0449">Lipoprotein</keyword>
<dbReference type="EMBL" id="MYFO01000013">
    <property type="protein sequence ID" value="TFE87492.1"/>
    <property type="molecule type" value="Genomic_DNA"/>
</dbReference>
<keyword evidence="6" id="KW-0564">Palmitate</keyword>
<feature type="domain" description="Spore germination GerAC-like C-terminal" evidence="8">
    <location>
        <begin position="303"/>
        <end position="455"/>
    </location>
</feature>
<feature type="domain" description="Spore germination protein N-terminal" evidence="9">
    <location>
        <begin position="113"/>
        <end position="286"/>
    </location>
</feature>
<dbReference type="Proteomes" id="UP000298246">
    <property type="component" value="Unassembled WGS sequence"/>
</dbReference>
<evidence type="ECO:0008006" key="12">
    <source>
        <dbReference type="Google" id="ProtNLM"/>
    </source>
</evidence>
<keyword evidence="5" id="KW-0472">Membrane</keyword>
<evidence type="ECO:0000256" key="3">
    <source>
        <dbReference type="ARBA" id="ARBA00022544"/>
    </source>
</evidence>
<proteinExistence type="inferred from homology"/>
<evidence type="ECO:0000256" key="6">
    <source>
        <dbReference type="ARBA" id="ARBA00023139"/>
    </source>
</evidence>
<evidence type="ECO:0000256" key="5">
    <source>
        <dbReference type="ARBA" id="ARBA00023136"/>
    </source>
</evidence>
<dbReference type="InterPro" id="IPR038501">
    <property type="entry name" value="Spore_GerAC_C_sf"/>
</dbReference>
<dbReference type="PANTHER" id="PTHR35789">
    <property type="entry name" value="SPORE GERMINATION PROTEIN B3"/>
    <property type="match status" value="1"/>
</dbReference>
<dbReference type="OrthoDB" id="2592518at2"/>
<dbReference type="NCBIfam" id="TIGR02887">
    <property type="entry name" value="spore_ger_x_C"/>
    <property type="match status" value="1"/>
</dbReference>
<protein>
    <recommendedName>
        <fullName evidence="12">Ger(X)C family spore germination protein</fullName>
    </recommendedName>
</protein>
<name>A0A4Y8Q175_9BACL</name>
<evidence type="ECO:0000256" key="1">
    <source>
        <dbReference type="ARBA" id="ARBA00004635"/>
    </source>
</evidence>
<comment type="similarity">
    <text evidence="2">Belongs to the GerABKC lipoprotein family.</text>
</comment>